<name>A0A5B8RCX7_9ZZZZ</name>
<reference evidence="1" key="1">
    <citation type="submission" date="2019-06" db="EMBL/GenBank/DDBJ databases">
        <authorList>
            <person name="Murdoch R.W."/>
            <person name="Fathepure B."/>
        </authorList>
    </citation>
    <scope>NUCLEOTIDE SEQUENCE</scope>
</reference>
<evidence type="ECO:0000313" key="1">
    <source>
        <dbReference type="EMBL" id="QEA06441.1"/>
    </source>
</evidence>
<protein>
    <submittedName>
        <fullName evidence="1">Uncharacterized protein</fullName>
    </submittedName>
</protein>
<gene>
    <name evidence="1" type="ORF">KBTEX_02779</name>
</gene>
<dbReference type="AlphaFoldDB" id="A0A5B8RCX7"/>
<proteinExistence type="predicted"/>
<organism evidence="1">
    <name type="scientific">uncultured organism</name>
    <dbReference type="NCBI Taxonomy" id="155900"/>
    <lineage>
        <taxon>unclassified sequences</taxon>
        <taxon>environmental samples</taxon>
    </lineage>
</organism>
<dbReference type="EMBL" id="MN079144">
    <property type="protein sequence ID" value="QEA06441.1"/>
    <property type="molecule type" value="Genomic_DNA"/>
</dbReference>
<accession>A0A5B8RCX7</accession>
<sequence>MSVLDTSRWRPEFRALPERDFVAGFITDMETEGDRLGAQRLQGALSDDRLEPALNRPFGQAARPGKWPLRFAVSFLLPFCQRPEFRAFVRVDNETVSGAFEDVAKLARRLERALGHLESVAWNTEALPLDEVMPGGDRVNLRGGVLTSALPALALEADAQAARRRYRGHLIDSSPGTYERDRIVAEIDNTVRTLFERAMTKPAIAATVTAVLSREVTPDDVSNVRRKIRPRRLAK</sequence>